<comment type="similarity">
    <text evidence="2">Belongs to the PAF1 family.</text>
</comment>
<evidence type="ECO:0000256" key="5">
    <source>
        <dbReference type="SAM" id="MobiDB-lite"/>
    </source>
</evidence>
<dbReference type="WBParaSite" id="scaffold590_cov208.g1396">
    <property type="protein sequence ID" value="scaffold590_cov208.g1396"/>
    <property type="gene ID" value="scaffold590_cov208.g1396"/>
</dbReference>
<proteinExistence type="inferred from homology"/>
<protein>
    <recommendedName>
        <fullName evidence="3">RNA polymerase II-associated factor 1 homolog</fullName>
    </recommendedName>
</protein>
<evidence type="ECO:0000256" key="1">
    <source>
        <dbReference type="ARBA" id="ARBA00004123"/>
    </source>
</evidence>
<keyword evidence="6" id="KW-1185">Reference proteome</keyword>
<dbReference type="PANTHER" id="PTHR23188:SF12">
    <property type="entry name" value="RNA POLYMERASE II-ASSOCIATED FACTOR 1 HOMOLOG"/>
    <property type="match status" value="1"/>
</dbReference>
<dbReference type="AlphaFoldDB" id="A0A915N128"/>
<dbReference type="GO" id="GO:0000993">
    <property type="term" value="F:RNA polymerase II complex binding"/>
    <property type="evidence" value="ECO:0007669"/>
    <property type="project" value="TreeGrafter"/>
</dbReference>
<comment type="subcellular location">
    <subcellularLocation>
        <location evidence="1">Nucleus</location>
    </subcellularLocation>
</comment>
<evidence type="ECO:0000313" key="6">
    <source>
        <dbReference type="Proteomes" id="UP000887561"/>
    </source>
</evidence>
<dbReference type="InterPro" id="IPR007133">
    <property type="entry name" value="RNA_pol_II-assoc_Paf1"/>
</dbReference>
<dbReference type="Pfam" id="PF03985">
    <property type="entry name" value="Paf1"/>
    <property type="match status" value="1"/>
</dbReference>
<dbReference type="Proteomes" id="UP000887561">
    <property type="component" value="Unplaced"/>
</dbReference>
<name>A0A915N128_MELJA</name>
<organism evidence="6 7">
    <name type="scientific">Meloidogyne javanica</name>
    <name type="common">Root-knot nematode worm</name>
    <dbReference type="NCBI Taxonomy" id="6303"/>
    <lineage>
        <taxon>Eukaryota</taxon>
        <taxon>Metazoa</taxon>
        <taxon>Ecdysozoa</taxon>
        <taxon>Nematoda</taxon>
        <taxon>Chromadorea</taxon>
        <taxon>Rhabditida</taxon>
        <taxon>Tylenchina</taxon>
        <taxon>Tylenchomorpha</taxon>
        <taxon>Tylenchoidea</taxon>
        <taxon>Meloidogynidae</taxon>
        <taxon>Meloidogyninae</taxon>
        <taxon>Meloidogyne</taxon>
        <taxon>Meloidogyne incognita group</taxon>
    </lineage>
</organism>
<evidence type="ECO:0000313" key="7">
    <source>
        <dbReference type="WBParaSite" id="scaffold590_cov208.g1396"/>
    </source>
</evidence>
<dbReference type="PANTHER" id="PTHR23188">
    <property type="entry name" value="RNA POLYMERASE II-ASSOCIATED FACTOR 1 HOMOLOG"/>
    <property type="match status" value="1"/>
</dbReference>
<evidence type="ECO:0000256" key="2">
    <source>
        <dbReference type="ARBA" id="ARBA00007560"/>
    </source>
</evidence>
<dbReference type="GO" id="GO:0006368">
    <property type="term" value="P:transcription elongation by RNA polymerase II"/>
    <property type="evidence" value="ECO:0007669"/>
    <property type="project" value="InterPro"/>
</dbReference>
<keyword evidence="4" id="KW-0539">Nucleus</keyword>
<dbReference type="GO" id="GO:0016593">
    <property type="term" value="C:Cdc73/Paf1 complex"/>
    <property type="evidence" value="ECO:0007669"/>
    <property type="project" value="InterPro"/>
</dbReference>
<feature type="compositionally biased region" description="Polar residues" evidence="5">
    <location>
        <begin position="1"/>
        <end position="18"/>
    </location>
</feature>
<evidence type="ECO:0000256" key="3">
    <source>
        <dbReference type="ARBA" id="ARBA00020462"/>
    </source>
</evidence>
<feature type="compositionally biased region" description="Basic residues" evidence="5">
    <location>
        <begin position="20"/>
        <end position="30"/>
    </location>
</feature>
<feature type="region of interest" description="Disordered" evidence="5">
    <location>
        <begin position="1"/>
        <end position="39"/>
    </location>
</feature>
<evidence type="ECO:0000256" key="4">
    <source>
        <dbReference type="ARBA" id="ARBA00023242"/>
    </source>
</evidence>
<dbReference type="GO" id="GO:0003682">
    <property type="term" value="F:chromatin binding"/>
    <property type="evidence" value="ECO:0007669"/>
    <property type="project" value="TreeGrafter"/>
</dbReference>
<accession>A0A915N128</accession>
<sequence>MDRPTTASNSLHLDSNVQSHRSHSHSHSRSATRGNRQEPGVDLICKVKYTNKLPDLPFEPKFLQSPFPSTLEKNFKYELLTEPDLNVKIDLISTTYQLDGIDKPHLHPIDEQLLEDESIQQLNTKRLVYLLEIK</sequence>
<reference evidence="7" key="1">
    <citation type="submission" date="2022-11" db="UniProtKB">
        <authorList>
            <consortium name="WormBaseParasite"/>
        </authorList>
    </citation>
    <scope>IDENTIFICATION</scope>
</reference>